<feature type="transmembrane region" description="Helical" evidence="8">
    <location>
        <begin position="92"/>
        <end position="113"/>
    </location>
</feature>
<dbReference type="GO" id="GO:0006814">
    <property type="term" value="P:sodium ion transport"/>
    <property type="evidence" value="ECO:0007669"/>
    <property type="project" value="InterPro"/>
</dbReference>
<evidence type="ECO:0000256" key="4">
    <source>
        <dbReference type="ARBA" id="ARBA00022475"/>
    </source>
</evidence>
<dbReference type="KEGG" id="vbl:L21SP4_00945"/>
<feature type="transmembrane region" description="Helical" evidence="8">
    <location>
        <begin position="125"/>
        <end position="148"/>
    </location>
</feature>
<feature type="transmembrane region" description="Helical" evidence="8">
    <location>
        <begin position="318"/>
        <end position="337"/>
    </location>
</feature>
<dbReference type="PROSITE" id="PS00872">
    <property type="entry name" value="NA_GALACTOSIDE_SYMP"/>
    <property type="match status" value="1"/>
</dbReference>
<dbReference type="Pfam" id="PF13347">
    <property type="entry name" value="MFS_2"/>
    <property type="match status" value="1"/>
</dbReference>
<dbReference type="GO" id="GO:0005886">
    <property type="term" value="C:plasma membrane"/>
    <property type="evidence" value="ECO:0007669"/>
    <property type="project" value="UniProtKB-SubCell"/>
</dbReference>
<dbReference type="RefSeq" id="WP_052881561.1">
    <property type="nucleotide sequence ID" value="NZ_CP010904.1"/>
</dbReference>
<dbReference type="InterPro" id="IPR036259">
    <property type="entry name" value="MFS_trans_sf"/>
</dbReference>
<evidence type="ECO:0000256" key="8">
    <source>
        <dbReference type="SAM" id="Phobius"/>
    </source>
</evidence>
<evidence type="ECO:0000256" key="7">
    <source>
        <dbReference type="ARBA" id="ARBA00023136"/>
    </source>
</evidence>
<proteinExistence type="inferred from homology"/>
<dbReference type="PANTHER" id="PTHR11328">
    <property type="entry name" value="MAJOR FACILITATOR SUPERFAMILY DOMAIN-CONTAINING PROTEIN"/>
    <property type="match status" value="1"/>
</dbReference>
<reference evidence="10" key="1">
    <citation type="submission" date="2015-02" db="EMBL/GenBank/DDBJ databases">
        <title>Description and complete genome sequence of the first cultured representative of the subdivision 5 of the Verrucomicrobia phylum.</title>
        <authorList>
            <person name="Spring S."/>
            <person name="Bunk B."/>
            <person name="Sproer C."/>
            <person name="Klenk H.-P."/>
        </authorList>
    </citation>
    <scope>NUCLEOTIDE SEQUENCE [LARGE SCALE GENOMIC DNA]</scope>
    <source>
        <strain evidence="10">L21-Fru-AB</strain>
    </source>
</reference>
<dbReference type="AlphaFoldDB" id="A0A0G3EFM6"/>
<comment type="similarity">
    <text evidence="2">Belongs to the sodium:galactoside symporter (TC 2.A.2) family.</text>
</comment>
<feature type="transmembrane region" description="Helical" evidence="8">
    <location>
        <begin position="392"/>
        <end position="414"/>
    </location>
</feature>
<dbReference type="STRING" id="1307763.L21SP4_00945"/>
<feature type="transmembrane region" description="Helical" evidence="8">
    <location>
        <begin position="247"/>
        <end position="275"/>
    </location>
</feature>
<keyword evidence="5 8" id="KW-0812">Transmembrane</keyword>
<feature type="transmembrane region" description="Helical" evidence="8">
    <location>
        <begin position="169"/>
        <end position="185"/>
    </location>
</feature>
<evidence type="ECO:0000256" key="1">
    <source>
        <dbReference type="ARBA" id="ARBA00004651"/>
    </source>
</evidence>
<evidence type="ECO:0000256" key="3">
    <source>
        <dbReference type="ARBA" id="ARBA00022448"/>
    </source>
</evidence>
<dbReference type="Proteomes" id="UP000035268">
    <property type="component" value="Chromosome"/>
</dbReference>
<keyword evidence="6 8" id="KW-1133">Transmembrane helix</keyword>
<keyword evidence="10" id="KW-1185">Reference proteome</keyword>
<accession>A0A0G3EFM6</accession>
<gene>
    <name evidence="9" type="primary">yjmB_2</name>
    <name evidence="9" type="ORF">L21SP4_00945</name>
</gene>
<evidence type="ECO:0000256" key="5">
    <source>
        <dbReference type="ARBA" id="ARBA00022692"/>
    </source>
</evidence>
<evidence type="ECO:0000256" key="6">
    <source>
        <dbReference type="ARBA" id="ARBA00022989"/>
    </source>
</evidence>
<dbReference type="OrthoDB" id="9764596at2"/>
<dbReference type="InterPro" id="IPR039672">
    <property type="entry name" value="MFS_2"/>
</dbReference>
<feature type="transmembrane region" description="Helical" evidence="8">
    <location>
        <begin position="287"/>
        <end position="306"/>
    </location>
</feature>
<dbReference type="PANTHER" id="PTHR11328:SF24">
    <property type="entry name" value="MAJOR FACILITATOR SUPERFAMILY (MFS) PROFILE DOMAIN-CONTAINING PROTEIN"/>
    <property type="match status" value="1"/>
</dbReference>
<dbReference type="Gene3D" id="1.20.1250.20">
    <property type="entry name" value="MFS general substrate transporter like domains"/>
    <property type="match status" value="2"/>
</dbReference>
<evidence type="ECO:0000313" key="9">
    <source>
        <dbReference type="EMBL" id="AKJ64207.1"/>
    </source>
</evidence>
<dbReference type="GO" id="GO:0015293">
    <property type="term" value="F:symporter activity"/>
    <property type="evidence" value="ECO:0007669"/>
    <property type="project" value="InterPro"/>
</dbReference>
<name>A0A0G3EFM6_9BACT</name>
<dbReference type="EMBL" id="CP010904">
    <property type="protein sequence ID" value="AKJ64207.1"/>
    <property type="molecule type" value="Genomic_DNA"/>
</dbReference>
<feature type="transmembrane region" description="Helical" evidence="8">
    <location>
        <begin position="349"/>
        <end position="371"/>
    </location>
</feature>
<organism evidence="9 10">
    <name type="scientific">Kiritimatiella glycovorans</name>
    <dbReference type="NCBI Taxonomy" id="1307763"/>
    <lineage>
        <taxon>Bacteria</taxon>
        <taxon>Pseudomonadati</taxon>
        <taxon>Kiritimatiellota</taxon>
        <taxon>Kiritimatiellia</taxon>
        <taxon>Kiritimatiellales</taxon>
        <taxon>Kiritimatiellaceae</taxon>
        <taxon>Kiritimatiella</taxon>
    </lineage>
</organism>
<keyword evidence="3" id="KW-0813">Transport</keyword>
<dbReference type="GO" id="GO:0008643">
    <property type="term" value="P:carbohydrate transport"/>
    <property type="evidence" value="ECO:0007669"/>
    <property type="project" value="InterPro"/>
</dbReference>
<evidence type="ECO:0000313" key="10">
    <source>
        <dbReference type="Proteomes" id="UP000035268"/>
    </source>
</evidence>
<dbReference type="InterPro" id="IPR018043">
    <property type="entry name" value="Na/Gal_symport_CS"/>
</dbReference>
<evidence type="ECO:0000256" key="2">
    <source>
        <dbReference type="ARBA" id="ARBA00009617"/>
    </source>
</evidence>
<keyword evidence="7 8" id="KW-0472">Membrane</keyword>
<sequence>MTKKHPVHKPDPGDRVPLLTRAGWGVGGFADNCIMNVLNILGLVLYVDFFRVNPVLAGIAMFFPRLFDALTDPIVGNLSDNTRSRWGRRRPYILLGAITSAIVMPLLWMPPFVGTSGNPWYLNGPFLWLCFMGSLYAIAYTLFVVPYTALGYELTNDYDERTRVLSSRFYAYLFASMLMPWLYRLCKLEIFTDEVVGARWVSAVVGVLILIAGLIPVLVTRERKDVEKKETINLIHAIRYTFSNKPFAILLLAFLVVMVGLFSAWNLGLFINIYYVAQGDKVLAGKINGIVGSFCAVVSFVGVYLISAISVRFSKKSGMFAGLALTLAGMIGAWFAINPRWPYGQLISNPVIALGLQGCFLMIHSMVADICDEDELRTGLRREGMFGAVMSFTQKFALAFTTLIGGGLLALSGFDAEVANTTGVPEEVALRMKNMVLGFQAAGLILSMIVFAFYPISRERAEETRRQLQERHAENA</sequence>
<protein>
    <submittedName>
        <fullName evidence="9">Putative symporter YjmB</fullName>
    </submittedName>
</protein>
<feature type="transmembrane region" description="Helical" evidence="8">
    <location>
        <begin position="197"/>
        <end position="219"/>
    </location>
</feature>
<feature type="transmembrane region" description="Helical" evidence="8">
    <location>
        <begin position="434"/>
        <end position="456"/>
    </location>
</feature>
<comment type="subcellular location">
    <subcellularLocation>
        <location evidence="1">Cell membrane</location>
        <topology evidence="1">Multi-pass membrane protein</topology>
    </subcellularLocation>
</comment>
<keyword evidence="4" id="KW-1003">Cell membrane</keyword>
<reference evidence="9 10" key="2">
    <citation type="journal article" date="2016" name="ISME J.">
        <title>Characterization of the first cultured representative of Verrucomicrobia subdivision 5 indicates the proposal of a novel phylum.</title>
        <authorList>
            <person name="Spring S."/>
            <person name="Bunk B."/>
            <person name="Sproer C."/>
            <person name="Schumann P."/>
            <person name="Rohde M."/>
            <person name="Tindall B.J."/>
            <person name="Klenk H.P."/>
        </authorList>
    </citation>
    <scope>NUCLEOTIDE SEQUENCE [LARGE SCALE GENOMIC DNA]</scope>
    <source>
        <strain evidence="9 10">L21-Fru-AB</strain>
    </source>
</reference>
<dbReference type="SUPFAM" id="SSF103473">
    <property type="entry name" value="MFS general substrate transporter"/>
    <property type="match status" value="1"/>
</dbReference>